<dbReference type="AlphaFoldDB" id="A0A5A5RMP0"/>
<dbReference type="NCBIfam" id="TIGR01444">
    <property type="entry name" value="fkbM_fam"/>
    <property type="match status" value="1"/>
</dbReference>
<dbReference type="EMBL" id="BHVP01000014">
    <property type="protein sequence ID" value="GCA74351.1"/>
    <property type="molecule type" value="Genomic_DNA"/>
</dbReference>
<evidence type="ECO:0000313" key="2">
    <source>
        <dbReference type="EMBL" id="GCA74351.1"/>
    </source>
</evidence>
<dbReference type="InterPro" id="IPR029063">
    <property type="entry name" value="SAM-dependent_MTases_sf"/>
</dbReference>
<organism evidence="2 3">
    <name type="scientific">Microcystis aeruginosa NIES-2520</name>
    <dbReference type="NCBI Taxonomy" id="2303982"/>
    <lineage>
        <taxon>Bacteria</taxon>
        <taxon>Bacillati</taxon>
        <taxon>Cyanobacteriota</taxon>
        <taxon>Cyanophyceae</taxon>
        <taxon>Oscillatoriophycideae</taxon>
        <taxon>Chroococcales</taxon>
        <taxon>Microcystaceae</taxon>
        <taxon>Microcystis</taxon>
    </lineage>
</organism>
<comment type="caution">
    <text evidence="2">The sequence shown here is derived from an EMBL/GenBank/DDBJ whole genome shotgun (WGS) entry which is preliminary data.</text>
</comment>
<feature type="domain" description="Methyltransferase FkbM" evidence="1">
    <location>
        <begin position="54"/>
        <end position="221"/>
    </location>
</feature>
<dbReference type="RefSeq" id="WP_149986015.1">
    <property type="nucleotide sequence ID" value="NZ_BHVP01000014.1"/>
</dbReference>
<dbReference type="PANTHER" id="PTHR34009:SF2">
    <property type="entry name" value="PROTEIN STAR"/>
    <property type="match status" value="1"/>
</dbReference>
<protein>
    <recommendedName>
        <fullName evidence="1">Methyltransferase FkbM domain-containing protein</fullName>
    </recommendedName>
</protein>
<proteinExistence type="predicted"/>
<evidence type="ECO:0000313" key="3">
    <source>
        <dbReference type="Proteomes" id="UP000324917"/>
    </source>
</evidence>
<dbReference type="GO" id="GO:0006888">
    <property type="term" value="P:endoplasmic reticulum to Golgi vesicle-mediated transport"/>
    <property type="evidence" value="ECO:0007669"/>
    <property type="project" value="TreeGrafter"/>
</dbReference>
<dbReference type="InterPro" id="IPR006342">
    <property type="entry name" value="FkbM_mtfrase"/>
</dbReference>
<dbReference type="SUPFAM" id="SSF53335">
    <property type="entry name" value="S-adenosyl-L-methionine-dependent methyltransferases"/>
    <property type="match status" value="1"/>
</dbReference>
<dbReference type="PANTHER" id="PTHR34009">
    <property type="entry name" value="PROTEIN STAR"/>
    <property type="match status" value="1"/>
</dbReference>
<accession>A0A5A5RMP0</accession>
<reference evidence="2 3" key="1">
    <citation type="submission" date="2018-09" db="EMBL/GenBank/DDBJ databases">
        <title>Evolutionary history of phycoerythrin pigmentation in the water bloom-forming cyanobacterium Microcystis aeruginosa.</title>
        <authorList>
            <person name="Tanabe Y."/>
            <person name="Tanabe Y."/>
            <person name="Yamaguchi H."/>
        </authorList>
    </citation>
    <scope>NUCLEOTIDE SEQUENCE [LARGE SCALE GENOMIC DNA]</scope>
    <source>
        <strain evidence="2 3">NIES-2520</strain>
    </source>
</reference>
<evidence type="ECO:0000259" key="1">
    <source>
        <dbReference type="Pfam" id="PF05050"/>
    </source>
</evidence>
<dbReference type="GO" id="GO:0005886">
    <property type="term" value="C:plasma membrane"/>
    <property type="evidence" value="ECO:0007669"/>
    <property type="project" value="TreeGrafter"/>
</dbReference>
<sequence>MKSQLLKKLKQMVSPYKQPLVYLKHKLYPRQTYSQHGEDIVIQHLLGKIESFIDIGANDGISCSNTFLFALAGAKGLCFEPVSYTFSRLSSLYLFNRQIKCIKSGISNKNRELTIRSEGLLSYITETQDPWGRKNLSQFMSNREDFEEIKVTTLMNWLNCYPEFYQCDLVSLDIEGHELQALQGIDFDKFHTKCFIIETMEDKHHQFQAINSLLKDKGYQILIQNCLNTFWFYKDVFDVMGHEKLRETCKTFKGYQIFISDN</sequence>
<gene>
    <name evidence="2" type="ORF">MiTe_01176</name>
</gene>
<dbReference type="InterPro" id="IPR053202">
    <property type="entry name" value="EGF_Rcpt_Signaling_Reg"/>
</dbReference>
<dbReference type="GO" id="GO:0005737">
    <property type="term" value="C:cytoplasm"/>
    <property type="evidence" value="ECO:0007669"/>
    <property type="project" value="GOC"/>
</dbReference>
<dbReference type="Gene3D" id="3.40.50.150">
    <property type="entry name" value="Vaccinia Virus protein VP39"/>
    <property type="match status" value="1"/>
</dbReference>
<dbReference type="Proteomes" id="UP000324917">
    <property type="component" value="Unassembled WGS sequence"/>
</dbReference>
<dbReference type="Pfam" id="PF05050">
    <property type="entry name" value="Methyltransf_21"/>
    <property type="match status" value="1"/>
</dbReference>
<dbReference type="GO" id="GO:0016197">
    <property type="term" value="P:endosomal transport"/>
    <property type="evidence" value="ECO:0007669"/>
    <property type="project" value="TreeGrafter"/>
</dbReference>
<name>A0A5A5RMP0_MICAE</name>